<keyword evidence="4" id="KW-1185">Reference proteome</keyword>
<feature type="region of interest" description="Disordered" evidence="1">
    <location>
        <begin position="781"/>
        <end position="881"/>
    </location>
</feature>
<feature type="region of interest" description="Disordered" evidence="1">
    <location>
        <begin position="748"/>
        <end position="768"/>
    </location>
</feature>
<feature type="compositionally biased region" description="Low complexity" evidence="1">
    <location>
        <begin position="1076"/>
        <end position="1085"/>
    </location>
</feature>
<dbReference type="PANTHER" id="PTHR39639">
    <property type="entry name" value="CHROMOSOME 16, WHOLE GENOME SHOTGUN SEQUENCE"/>
    <property type="match status" value="1"/>
</dbReference>
<protein>
    <recommendedName>
        <fullName evidence="2">GmrSD restriction endonucleases N-terminal domain-containing protein</fullName>
    </recommendedName>
</protein>
<feature type="region of interest" description="Disordered" evidence="1">
    <location>
        <begin position="1"/>
        <end position="56"/>
    </location>
</feature>
<evidence type="ECO:0000256" key="1">
    <source>
        <dbReference type="SAM" id="MobiDB-lite"/>
    </source>
</evidence>
<feature type="compositionally biased region" description="Basic and acidic residues" evidence="1">
    <location>
        <begin position="974"/>
        <end position="991"/>
    </location>
</feature>
<dbReference type="AlphaFoldDB" id="A0A409W5G5"/>
<dbReference type="InterPro" id="IPR004919">
    <property type="entry name" value="GmrSD_N"/>
</dbReference>
<feature type="compositionally biased region" description="Polar residues" evidence="1">
    <location>
        <begin position="1058"/>
        <end position="1068"/>
    </location>
</feature>
<feature type="compositionally biased region" description="Basic and acidic residues" evidence="1">
    <location>
        <begin position="781"/>
        <end position="807"/>
    </location>
</feature>
<feature type="compositionally biased region" description="Polar residues" evidence="1">
    <location>
        <begin position="1032"/>
        <end position="1046"/>
    </location>
</feature>
<evidence type="ECO:0000313" key="3">
    <source>
        <dbReference type="EMBL" id="PPQ73754.1"/>
    </source>
</evidence>
<dbReference type="EMBL" id="NHTK01005798">
    <property type="protein sequence ID" value="PPQ73754.1"/>
    <property type="molecule type" value="Genomic_DNA"/>
</dbReference>
<feature type="compositionally biased region" description="Gly residues" evidence="1">
    <location>
        <begin position="748"/>
        <end position="757"/>
    </location>
</feature>
<proteinExistence type="predicted"/>
<feature type="compositionally biased region" description="Basic and acidic residues" evidence="1">
    <location>
        <begin position="956"/>
        <end position="966"/>
    </location>
</feature>
<sequence length="1146" mass="125361">MSTSTRKPRGKRGPYKKTKVTVKTEDISDFDPSEFDDDELDAYEEDDYTDDDDEEEREGIALRLQRVGIEDALPASTIRNVRIDELYRALCEDEIELDPAYQRDVVWNLPKRTGLIDSIFRNFYIPPVVFAVHTITLPSGEVKERRVCVDGKQRLTSIKNFIDGKIPYKHPGLRRSLFYTITSPPSKDEDAKLLKAKGKGKAKAKVEESAGNATGSGTNINGAGTSTHANETTTTTGRGRGKGRVKKERGMARHGAEFVKRYELNKTLRDVFNAKEMTVVEYRNLTDPLERDLFRRVQLGMSLNSAEKLQAISSSWADWITALDTRHLSNPAGLGSLITIESSRSRSFLNLTQLIAACETYRVKWRNITIDPAPGTVVASPGAAPTYAGLAKFLSNSEDPTDELKEEIEEVLRAMTEIAADEQKKGWAKCFARMGGKVQSYETEPDTPQTRAGMRVAPVEFLFMGLLLFVLPKKFVQAQLDKGFNPTPLTYPVTALTYASPEEALSASASTFVHPVIGSSSNPAANGGSGPVEARDIQAALLLELREWGRARFLDLRTNSTVCRGMWDQVKMYEERWGARGRGGVKVKKEEEAEEEEDELALRSTGEGMDVDEPVVSAVEVKTKSAGKKVNGAAASASPAVALGASFSVGALPFNALAPVAFPSTAISNTAISRTTYPLATAMPLPGSVRAPLSASPAQPVRVSSTTYPLATASQPSLGSISTQGVGGSGSALYRHGVSWTLVGGGASGASGSGSGTSSGMNGDAVDEEVERLDRQLEEARRQQQELLKQKEEMEEKEKKRKEEAAEMVRQQLESWKRQTEATKKRKENERLMYEQEQRLRMREVERTAQEQKVREERERKAREEEENAKKQGRNDVVDGDVGMEQAMGDIIDIDALCGVEGDGENTRPQELVPNTPYHFPDPSMTAVYGTDGSSKKKGLEKARAKDATVGVKRKQREDDEQRDEVQESGPSDKPVKVTYERKTASARGDEGSGAAVPDRESSPEVVQMIPIPPGVKIGKPKKGAKKKRVAASTTNEGASTSTTAPTAKDTDPLFTPPATSVSLSTPPDSLFTPKSSTSSRTVSSQMEQTRVSPMDTVVVSRPSKKQKVANGSKSKKKNDGSDDEVVEFLLEGQELELPMPRRTRS</sequence>
<feature type="compositionally biased region" description="Basic and acidic residues" evidence="1">
    <location>
        <begin position="934"/>
        <end position="947"/>
    </location>
</feature>
<feature type="compositionally biased region" description="Polar residues" evidence="1">
    <location>
        <begin position="211"/>
        <end position="230"/>
    </location>
</feature>
<feature type="region of interest" description="Disordered" evidence="1">
    <location>
        <begin position="900"/>
        <end position="1125"/>
    </location>
</feature>
<comment type="caution">
    <text evidence="3">The sequence shown here is derived from an EMBL/GenBank/DDBJ whole genome shotgun (WGS) entry which is preliminary data.</text>
</comment>
<evidence type="ECO:0000259" key="2">
    <source>
        <dbReference type="Pfam" id="PF03235"/>
    </source>
</evidence>
<dbReference type="InParanoid" id="A0A409W5G5"/>
<feature type="compositionally biased region" description="Acidic residues" evidence="1">
    <location>
        <begin position="27"/>
        <end position="56"/>
    </location>
</feature>
<reference evidence="3 4" key="1">
    <citation type="journal article" date="2018" name="Evol. Lett.">
        <title>Horizontal gene cluster transfer increased hallucinogenic mushroom diversity.</title>
        <authorList>
            <person name="Reynolds H.T."/>
            <person name="Vijayakumar V."/>
            <person name="Gluck-Thaler E."/>
            <person name="Korotkin H.B."/>
            <person name="Matheny P.B."/>
            <person name="Slot J.C."/>
        </authorList>
    </citation>
    <scope>NUCLEOTIDE SEQUENCE [LARGE SCALE GENOMIC DNA]</scope>
    <source>
        <strain evidence="3 4">2629</strain>
    </source>
</reference>
<evidence type="ECO:0000313" key="4">
    <source>
        <dbReference type="Proteomes" id="UP000284842"/>
    </source>
</evidence>
<feature type="compositionally biased region" description="Basic residues" evidence="1">
    <location>
        <begin position="1019"/>
        <end position="1030"/>
    </location>
</feature>
<dbReference type="OrthoDB" id="5419821at2759"/>
<feature type="compositionally biased region" description="Basic residues" evidence="1">
    <location>
        <begin position="1"/>
        <end position="20"/>
    </location>
</feature>
<accession>A0A409W5G5</accession>
<name>A0A409W5G5_9AGAR</name>
<organism evidence="3 4">
    <name type="scientific">Panaeolus cyanescens</name>
    <dbReference type="NCBI Taxonomy" id="181874"/>
    <lineage>
        <taxon>Eukaryota</taxon>
        <taxon>Fungi</taxon>
        <taxon>Dikarya</taxon>
        <taxon>Basidiomycota</taxon>
        <taxon>Agaricomycotina</taxon>
        <taxon>Agaricomycetes</taxon>
        <taxon>Agaricomycetidae</taxon>
        <taxon>Agaricales</taxon>
        <taxon>Agaricineae</taxon>
        <taxon>Galeropsidaceae</taxon>
        <taxon>Panaeolus</taxon>
    </lineage>
</organism>
<dbReference type="Proteomes" id="UP000284842">
    <property type="component" value="Unassembled WGS sequence"/>
</dbReference>
<feature type="domain" description="GmrSD restriction endonucleases N-terminal" evidence="2">
    <location>
        <begin position="97"/>
        <end position="309"/>
    </location>
</feature>
<gene>
    <name evidence="3" type="ORF">CVT24_006945</name>
</gene>
<dbReference type="PANTHER" id="PTHR39639:SF1">
    <property type="entry name" value="DUF262 DOMAIN-CONTAINING PROTEIN"/>
    <property type="match status" value="1"/>
</dbReference>
<dbReference type="STRING" id="181874.A0A409W5G5"/>
<feature type="region of interest" description="Disordered" evidence="1">
    <location>
        <begin position="204"/>
        <end position="252"/>
    </location>
</feature>
<dbReference type="Pfam" id="PF03235">
    <property type="entry name" value="GmrSD_N"/>
    <property type="match status" value="1"/>
</dbReference>
<feature type="compositionally biased region" description="Basic and acidic residues" evidence="1">
    <location>
        <begin position="815"/>
        <end position="877"/>
    </location>
</feature>